<proteinExistence type="predicted"/>
<keyword evidence="6" id="KW-1185">Reference proteome</keyword>
<feature type="chain" id="PRO_5024319336" description="Wall-associated receptor kinase galacturonan-binding domain-containing protein" evidence="3">
    <location>
        <begin position="25"/>
        <end position="117"/>
    </location>
</feature>
<dbReference type="Proteomes" id="UP000327013">
    <property type="component" value="Chromosome 8"/>
</dbReference>
<reference evidence="5 6" key="1">
    <citation type="submission" date="2019-06" db="EMBL/GenBank/DDBJ databases">
        <title>A chromosomal-level reference genome of Carpinus fangiana (Coryloideae, Betulaceae).</title>
        <authorList>
            <person name="Yang X."/>
            <person name="Wang Z."/>
            <person name="Zhang L."/>
            <person name="Hao G."/>
            <person name="Liu J."/>
            <person name="Yang Y."/>
        </authorList>
    </citation>
    <scope>NUCLEOTIDE SEQUENCE [LARGE SCALE GENOMIC DNA]</scope>
    <source>
        <strain evidence="5">Cfa_2016G</strain>
        <tissue evidence="5">Leaf</tissue>
    </source>
</reference>
<dbReference type="InterPro" id="IPR025287">
    <property type="entry name" value="WAK_GUB"/>
</dbReference>
<feature type="domain" description="Wall-associated receptor kinase galacturonan-binding" evidence="4">
    <location>
        <begin position="31"/>
        <end position="77"/>
    </location>
</feature>
<evidence type="ECO:0000256" key="2">
    <source>
        <dbReference type="ARBA" id="ARBA00022729"/>
    </source>
</evidence>
<evidence type="ECO:0000313" key="6">
    <source>
        <dbReference type="Proteomes" id="UP000327013"/>
    </source>
</evidence>
<sequence length="117" mass="12902">MAFRGMLLHQKLLFSAFILAATAAAQPDSSCNKTCGNLSIPYPFGTTKGCYHDSSSFITCNDTSGTPTPFLREGIRVNRKNSQFTITLSKFTVSYTRNKLTAFGCDTYAYISEEVIM</sequence>
<protein>
    <recommendedName>
        <fullName evidence="4">Wall-associated receptor kinase galacturonan-binding domain-containing protein</fullName>
    </recommendedName>
</protein>
<keyword evidence="2 3" id="KW-0732">Signal</keyword>
<dbReference type="PANTHER" id="PTHR33491">
    <property type="entry name" value="OSJNBA0016N04.9 PROTEIN"/>
    <property type="match status" value="1"/>
</dbReference>
<accession>A0A5N6RXR4</accession>
<dbReference type="OrthoDB" id="4062651at2759"/>
<feature type="signal peptide" evidence="3">
    <location>
        <begin position="1"/>
        <end position="24"/>
    </location>
</feature>
<organism evidence="5 6">
    <name type="scientific">Carpinus fangiana</name>
    <dbReference type="NCBI Taxonomy" id="176857"/>
    <lineage>
        <taxon>Eukaryota</taxon>
        <taxon>Viridiplantae</taxon>
        <taxon>Streptophyta</taxon>
        <taxon>Embryophyta</taxon>
        <taxon>Tracheophyta</taxon>
        <taxon>Spermatophyta</taxon>
        <taxon>Magnoliopsida</taxon>
        <taxon>eudicotyledons</taxon>
        <taxon>Gunneridae</taxon>
        <taxon>Pentapetalae</taxon>
        <taxon>rosids</taxon>
        <taxon>fabids</taxon>
        <taxon>Fagales</taxon>
        <taxon>Betulaceae</taxon>
        <taxon>Carpinus</taxon>
    </lineage>
</organism>
<dbReference type="EMBL" id="CM017328">
    <property type="protein sequence ID" value="KAE8125704.1"/>
    <property type="molecule type" value="Genomic_DNA"/>
</dbReference>
<evidence type="ECO:0000313" key="5">
    <source>
        <dbReference type="EMBL" id="KAE8125704.1"/>
    </source>
</evidence>
<evidence type="ECO:0000259" key="4">
    <source>
        <dbReference type="Pfam" id="PF13947"/>
    </source>
</evidence>
<evidence type="ECO:0000256" key="3">
    <source>
        <dbReference type="SAM" id="SignalP"/>
    </source>
</evidence>
<dbReference type="GO" id="GO:0030247">
    <property type="term" value="F:polysaccharide binding"/>
    <property type="evidence" value="ECO:0007669"/>
    <property type="project" value="InterPro"/>
</dbReference>
<name>A0A5N6RXR4_9ROSI</name>
<comment type="subcellular location">
    <subcellularLocation>
        <location evidence="1">Membrane</location>
        <topology evidence="1">Single-pass membrane protein</topology>
    </subcellularLocation>
</comment>
<dbReference type="GO" id="GO:0016020">
    <property type="term" value="C:membrane"/>
    <property type="evidence" value="ECO:0007669"/>
    <property type="project" value="UniProtKB-SubCell"/>
</dbReference>
<gene>
    <name evidence="5" type="ORF">FH972_020479</name>
</gene>
<dbReference type="AlphaFoldDB" id="A0A5N6RXR4"/>
<dbReference type="Pfam" id="PF13947">
    <property type="entry name" value="GUB_WAK_bind"/>
    <property type="match status" value="1"/>
</dbReference>
<evidence type="ECO:0000256" key="1">
    <source>
        <dbReference type="ARBA" id="ARBA00004167"/>
    </source>
</evidence>